<dbReference type="InterPro" id="IPR027417">
    <property type="entry name" value="P-loop_NTPase"/>
</dbReference>
<dbReference type="GO" id="GO:0000731">
    <property type="term" value="P:DNA synthesis involved in DNA repair"/>
    <property type="evidence" value="ECO:0007669"/>
    <property type="project" value="TreeGrafter"/>
</dbReference>
<keyword evidence="3" id="KW-1185">Reference proteome</keyword>
<dbReference type="HOGENOM" id="CLU_020729_2_0_4"/>
<dbReference type="InterPro" id="IPR026866">
    <property type="entry name" value="CR006_AAA"/>
</dbReference>
<dbReference type="KEGG" id="rme:Rmet_5563"/>
<feature type="domain" description="Protein CR006 P-loop" evidence="1">
    <location>
        <begin position="31"/>
        <end position="774"/>
    </location>
</feature>
<dbReference type="EMBL" id="CP000353">
    <property type="protein sequence ID" value="ABF12422.1"/>
    <property type="molecule type" value="Genomic_DNA"/>
</dbReference>
<dbReference type="eggNOG" id="COG4694">
    <property type="taxonomic scope" value="Bacteria"/>
</dbReference>
<keyword evidence="2" id="KW-0614">Plasmid</keyword>
<dbReference type="PANTHER" id="PTHR32182">
    <property type="entry name" value="DNA REPLICATION AND REPAIR PROTEIN RECF"/>
    <property type="match status" value="1"/>
</dbReference>
<name>Q1LBQ4_CUPMC</name>
<accession>Q1LBQ4</accession>
<reference evidence="3" key="1">
    <citation type="journal article" date="2010" name="PLoS ONE">
        <title>The complete genome sequence of Cupriavidus metallidurans strain CH34, a master survivalist in harsh and anthropogenic environments.</title>
        <authorList>
            <person name="Janssen P.J."/>
            <person name="Van Houdt R."/>
            <person name="Moors H."/>
            <person name="Monsieurs P."/>
            <person name="Morin N."/>
            <person name="Michaux A."/>
            <person name="Benotmane M.A."/>
            <person name="Leys N."/>
            <person name="Vallaeys T."/>
            <person name="Lapidus A."/>
            <person name="Monchy S."/>
            <person name="Medigue C."/>
            <person name="Taghavi S."/>
            <person name="McCorkle S."/>
            <person name="Dunn J."/>
            <person name="van der Lelie D."/>
            <person name="Mergeay M."/>
        </authorList>
    </citation>
    <scope>NUCLEOTIDE SEQUENCE [LARGE SCALE GENOMIC DNA]</scope>
    <source>
        <strain evidence="3">ATCC 43123 / DSM 2839 / NBRC 102507 / CH34</strain>
    </source>
</reference>
<dbReference type="Gene3D" id="3.40.50.300">
    <property type="entry name" value="P-loop containing nucleotide triphosphate hydrolases"/>
    <property type="match status" value="1"/>
</dbReference>
<geneLocation type="plasmid" evidence="2 3">
    <name>megaplasmid</name>
</geneLocation>
<organism evidence="2 3">
    <name type="scientific">Cupriavidus metallidurans (strain ATCC 43123 / DSM 2839 / NBRC 102507 / CH34)</name>
    <name type="common">Ralstonia metallidurans</name>
    <dbReference type="NCBI Taxonomy" id="266264"/>
    <lineage>
        <taxon>Bacteria</taxon>
        <taxon>Pseudomonadati</taxon>
        <taxon>Pseudomonadota</taxon>
        <taxon>Betaproteobacteria</taxon>
        <taxon>Burkholderiales</taxon>
        <taxon>Burkholderiaceae</taxon>
        <taxon>Cupriavidus</taxon>
    </lineage>
</organism>
<dbReference type="SUPFAM" id="SSF52540">
    <property type="entry name" value="P-loop containing nucleoside triphosphate hydrolases"/>
    <property type="match status" value="1"/>
</dbReference>
<dbReference type="AlphaFoldDB" id="Q1LBQ4"/>
<evidence type="ECO:0000259" key="1">
    <source>
        <dbReference type="Pfam" id="PF13166"/>
    </source>
</evidence>
<dbReference type="Pfam" id="PF13166">
    <property type="entry name" value="AAA_13"/>
    <property type="match status" value="1"/>
</dbReference>
<evidence type="ECO:0000313" key="3">
    <source>
        <dbReference type="Proteomes" id="UP000002429"/>
    </source>
</evidence>
<gene>
    <name evidence="2" type="ordered locus">Rmet_5563</name>
</gene>
<dbReference type="Proteomes" id="UP000002429">
    <property type="component" value="Plasmid megaplasmid"/>
</dbReference>
<dbReference type="GO" id="GO:0006302">
    <property type="term" value="P:double-strand break repair"/>
    <property type="evidence" value="ECO:0007669"/>
    <property type="project" value="TreeGrafter"/>
</dbReference>
<sequence>MDAVHRSLSARIVQRKARSMAIKQITKLQGYRIFRNFRWNGLPDFSRYNLIYGWNGTGKTSLSTLFRFLQRGEAPDATSVELLLESGVMKGADFGTVAPPPIRVFNRDFVDRNVFEVPGHELPPVFYLGEDSSNKQKQVAKLLQLRDELNTQASSTSKRLDAATAEFNSFCTTQARSIRNLLLGDPRYNNYEAPRFKELMRRLASANNAAVPLDDAERKRLEDAIEGRAMPKLPPPTSGNIQLPELTQAVIDELRVTVVSSTIEKLVRSPQLADWVERGIHLHGQDATNCLFCEQPLPFLRLETLAAHFNDDFKAHQDRLQKLIDTVGSLRSEALAKTIPERSALYPHLHPEFDSAIAQLRSQTLAVEMYLKGVQRALEEKVKEPFHSLTLTDYLPKLDVSADSGFAKFIELMFNGVTAISALSGFSAVQRLLNVVKKHNEHTDNFDAAAATARDALELDEGAKYFEDWRSRTATITELTVAADDAAIRLRPIAGQVRDLQREIRQHLKPAEELNREMAAYLGRDELHFEVKDTGYTIMRGSLPAMHLSDGERTAIAFMYFLKTLSDATFDIKNGIVVIDDPVSSLDANSLYCAFGYMKTRTKDAKQIFILTHNFSFFRQVKNWFNYAGKINNKPYEPAKSKDTHFYMLAPTLEDGQRSATLRTLDPLLHEYESEYHYLFRCVSDGSKAAAPKSLAEVYGLPNIARRLLESFLSFRVPGRAGNLGQQLDALQGDAATKARVVRFLHTHSHMEQVEADHDLSVLSEAPAVLTDLLSLIQTNDKDHYEAMMKII</sequence>
<evidence type="ECO:0000313" key="2">
    <source>
        <dbReference type="EMBL" id="ABF12422.1"/>
    </source>
</evidence>
<dbReference type="PANTHER" id="PTHR32182:SF22">
    <property type="entry name" value="ATP-DEPENDENT ENDONUCLEASE, OLD FAMILY-RELATED"/>
    <property type="match status" value="1"/>
</dbReference>
<proteinExistence type="predicted"/>
<protein>
    <recommendedName>
        <fullName evidence="1">Protein CR006 P-loop domain-containing protein</fullName>
    </recommendedName>
</protein>